<dbReference type="GO" id="GO:0035251">
    <property type="term" value="F:UDP-glucosyltransferase activity"/>
    <property type="evidence" value="ECO:0007669"/>
    <property type="project" value="InterPro"/>
</dbReference>
<evidence type="ECO:0000313" key="5">
    <source>
        <dbReference type="Proteomes" id="UP000239757"/>
    </source>
</evidence>
<evidence type="ECO:0000256" key="1">
    <source>
        <dbReference type="ARBA" id="ARBA00009995"/>
    </source>
</evidence>
<protein>
    <recommendedName>
        <fullName evidence="6">UDP-glycosyltransferases domain-containing protein</fullName>
    </recommendedName>
</protein>
<dbReference type="PANTHER" id="PTHR48048">
    <property type="entry name" value="GLYCOSYLTRANSFERASE"/>
    <property type="match status" value="1"/>
</dbReference>
<sequence length="360" mass="39172">MEIAVGLERSGQRFSWVVSNPPPNNNKQGFSKGSHPSLEGFLDHTSDGGLVLKAWAPQVAVLVMTRWAAQSTPTVGKRQRRTSMTRASATQFFSRRAWKNCSTASYIAAFFATIPLISFHQLPPIPLDPASYDSPDALTSDLVNLNNVHVRVALTSTLRSFIIDLFCYPALEIAAHLDTTLLKNTIKCDFLINCTAHLAKSAGNIINTFETLEPKAVKALSLGFSIPDGPNQTQTPPIFCVGPLIDTHRNGNGDKGEECLKEKRGVLVFWASPQGMGTAGGGVGHDSVGGFVTHCGWNSVLESICTGVPMVAWLLYAEQKLNKILLLEELKLALPVNESENGLVSAEEVEKRVRELMETE</sequence>
<accession>A0A2P5XNM8</accession>
<organism evidence="4 5">
    <name type="scientific">Gossypium barbadense</name>
    <name type="common">Sea Island cotton</name>
    <name type="synonym">Hibiscus barbadensis</name>
    <dbReference type="NCBI Taxonomy" id="3634"/>
    <lineage>
        <taxon>Eukaryota</taxon>
        <taxon>Viridiplantae</taxon>
        <taxon>Streptophyta</taxon>
        <taxon>Embryophyta</taxon>
        <taxon>Tracheophyta</taxon>
        <taxon>Spermatophyta</taxon>
        <taxon>Magnoliopsida</taxon>
        <taxon>eudicotyledons</taxon>
        <taxon>Gunneridae</taxon>
        <taxon>Pentapetalae</taxon>
        <taxon>rosids</taxon>
        <taxon>malvids</taxon>
        <taxon>Malvales</taxon>
        <taxon>Malvaceae</taxon>
        <taxon>Malvoideae</taxon>
        <taxon>Gossypium</taxon>
    </lineage>
</organism>
<dbReference type="Proteomes" id="UP000239757">
    <property type="component" value="Unassembled WGS sequence"/>
</dbReference>
<dbReference type="InterPro" id="IPR050481">
    <property type="entry name" value="UDP-glycosyltransf_plant"/>
</dbReference>
<evidence type="ECO:0008006" key="6">
    <source>
        <dbReference type="Google" id="ProtNLM"/>
    </source>
</evidence>
<dbReference type="Gene3D" id="3.40.50.2000">
    <property type="entry name" value="Glycogen Phosphorylase B"/>
    <property type="match status" value="3"/>
</dbReference>
<proteinExistence type="inferred from homology"/>
<dbReference type="OrthoDB" id="5835829at2759"/>
<keyword evidence="2" id="KW-0328">Glycosyltransferase</keyword>
<dbReference type="AlphaFoldDB" id="A0A2P5XNM8"/>
<dbReference type="SUPFAM" id="SSF53756">
    <property type="entry name" value="UDP-Glycosyltransferase/glycogen phosphorylase"/>
    <property type="match status" value="2"/>
</dbReference>
<dbReference type="PANTHER" id="PTHR48048:SF30">
    <property type="entry name" value="GLYCOSYLTRANSFERASE"/>
    <property type="match status" value="1"/>
</dbReference>
<comment type="similarity">
    <text evidence="1">Belongs to the UDP-glycosyltransferase family.</text>
</comment>
<gene>
    <name evidence="4" type="ORF">GOBAR_AA15733</name>
</gene>
<evidence type="ECO:0000256" key="2">
    <source>
        <dbReference type="ARBA" id="ARBA00022676"/>
    </source>
</evidence>
<evidence type="ECO:0000256" key="3">
    <source>
        <dbReference type="ARBA" id="ARBA00022679"/>
    </source>
</evidence>
<dbReference type="EMBL" id="KZ664529">
    <property type="protein sequence ID" value="PPS04931.1"/>
    <property type="molecule type" value="Genomic_DNA"/>
</dbReference>
<dbReference type="InterPro" id="IPR002213">
    <property type="entry name" value="UDP_glucos_trans"/>
</dbReference>
<keyword evidence="3" id="KW-0808">Transferase</keyword>
<reference evidence="4 5" key="1">
    <citation type="submission" date="2015-01" db="EMBL/GenBank/DDBJ databases">
        <title>Genome of allotetraploid Gossypium barbadense reveals genomic plasticity and fiber elongation in cotton evolution.</title>
        <authorList>
            <person name="Chen X."/>
            <person name="Liu X."/>
            <person name="Zhao B."/>
            <person name="Zheng H."/>
            <person name="Hu Y."/>
            <person name="Lu G."/>
            <person name="Yang C."/>
            <person name="Chen J."/>
            <person name="Shan C."/>
            <person name="Zhang L."/>
            <person name="Zhou Y."/>
            <person name="Wang L."/>
            <person name="Guo W."/>
            <person name="Bai Y."/>
            <person name="Ruan J."/>
            <person name="Shangguan X."/>
            <person name="Mao Y."/>
            <person name="Jiang J."/>
            <person name="Zhu Y."/>
            <person name="Lei J."/>
            <person name="Kang H."/>
            <person name="Chen S."/>
            <person name="He X."/>
            <person name="Wang R."/>
            <person name="Wang Y."/>
            <person name="Chen J."/>
            <person name="Wang L."/>
            <person name="Yu S."/>
            <person name="Wang B."/>
            <person name="Wei J."/>
            <person name="Song S."/>
            <person name="Lu X."/>
            <person name="Gao Z."/>
            <person name="Gu W."/>
            <person name="Deng X."/>
            <person name="Ma D."/>
            <person name="Wang S."/>
            <person name="Liang W."/>
            <person name="Fang L."/>
            <person name="Cai C."/>
            <person name="Zhu X."/>
            <person name="Zhou B."/>
            <person name="Zhang Y."/>
            <person name="Chen Z."/>
            <person name="Xu S."/>
            <person name="Zhu R."/>
            <person name="Wang S."/>
            <person name="Zhang T."/>
            <person name="Zhao G."/>
        </authorList>
    </citation>
    <scope>NUCLEOTIDE SEQUENCE [LARGE SCALE GENOMIC DNA]</scope>
    <source>
        <strain evidence="5">cv. Xinhai21</strain>
        <tissue evidence="4">Leaf</tissue>
    </source>
</reference>
<dbReference type="Pfam" id="PF00201">
    <property type="entry name" value="UDPGT"/>
    <property type="match status" value="1"/>
</dbReference>
<evidence type="ECO:0000313" key="4">
    <source>
        <dbReference type="EMBL" id="PPS04931.1"/>
    </source>
</evidence>
<name>A0A2P5XNM8_GOSBA</name>